<feature type="compositionally biased region" description="Polar residues" evidence="6">
    <location>
        <begin position="301"/>
        <end position="310"/>
    </location>
</feature>
<organism evidence="7 8">
    <name type="scientific">Cinara cedri</name>
    <dbReference type="NCBI Taxonomy" id="506608"/>
    <lineage>
        <taxon>Eukaryota</taxon>
        <taxon>Metazoa</taxon>
        <taxon>Ecdysozoa</taxon>
        <taxon>Arthropoda</taxon>
        <taxon>Hexapoda</taxon>
        <taxon>Insecta</taxon>
        <taxon>Pterygota</taxon>
        <taxon>Neoptera</taxon>
        <taxon>Paraneoptera</taxon>
        <taxon>Hemiptera</taxon>
        <taxon>Sternorrhyncha</taxon>
        <taxon>Aphidomorpha</taxon>
        <taxon>Aphidoidea</taxon>
        <taxon>Aphididae</taxon>
        <taxon>Lachninae</taxon>
        <taxon>Cinara</taxon>
    </lineage>
</organism>
<keyword evidence="2" id="KW-0963">Cytoplasm</keyword>
<feature type="region of interest" description="Disordered" evidence="6">
    <location>
        <begin position="293"/>
        <end position="342"/>
    </location>
</feature>
<proteinExistence type="predicted"/>
<name>A0A5E4MHN7_9HEMI</name>
<evidence type="ECO:0000256" key="5">
    <source>
        <dbReference type="ARBA" id="ARBA00023273"/>
    </source>
</evidence>
<evidence type="ECO:0000256" key="1">
    <source>
        <dbReference type="ARBA" id="ARBA00004430"/>
    </source>
</evidence>
<keyword evidence="5" id="KW-0966">Cell projection</keyword>
<dbReference type="PANTHER" id="PTHR13159:SF0">
    <property type="entry name" value="RADIAL SPOKE HEAD 6 HOMOLOG A"/>
    <property type="match status" value="1"/>
</dbReference>
<feature type="region of interest" description="Disordered" evidence="6">
    <location>
        <begin position="1"/>
        <end position="27"/>
    </location>
</feature>
<sequence length="704" mass="80833">MPKVELPDSNGGNKSSNGSDDEIEKTSTKMANINKSLKNNSSNTLSNSPTEIKTLFSRYRLHGISNNQLDIDIDYAIHLLKKEDQNINVYSHLKSILDKLLVEKPKNPLETFEEYSHLLKRTYNLNEEYNFERVFVDAINRSDCRKRLHMYKCSLKKQRGKQKHYYDSNTNIKSKSEDTNINDDIEVQNLWDVNHMFNKADCGLPTDEVSLISLTMNKMAQLNKFKSIKFWGKIFGLKCTYFVIECEWTDVELHRKLMMGNYKSKSSGQSDSNLSTMCTEYICNQINKKDSIDSDSIRSSETNANSQITGNSSSDDFSNYSSENNSSQLRSEIPSEIPPEKFGTGTNRNVYFFTNNLNSKWTELDSVQPHNIVEARKIKRYFTGKLYEPLNSFPNFNGLEIDYLRAQIARISSSTSICPKGYYVIDRKGDQSAKLDVRSTISSKSTAIISSNSWKNLKKSVDHKYIEELYLNSDTDNEDEDIDISKLFDYDLTINKNFMVIPSKNLIELHNWVHKNPRIDTTGMTTDKSDFLVGTDSKVNNTDISDEMMYLNEAEEEFDSYAEPSSKTDLFGNLKNDVTNEGMPAWKGVICSQPNARHKCIMMKSNLWPGAYAITYKSKTDFVYIGWAQKQDSSWYSSNLMNEPAIETVPNNDLLEYQIPTGKNVKKILNTNNTQNKKNQLFPIKQNRNAFKGIEKLIKSYTYS</sequence>
<evidence type="ECO:0000256" key="2">
    <source>
        <dbReference type="ARBA" id="ARBA00022490"/>
    </source>
</evidence>
<dbReference type="GO" id="GO:0001534">
    <property type="term" value="C:radial spoke"/>
    <property type="evidence" value="ECO:0007669"/>
    <property type="project" value="InterPro"/>
</dbReference>
<feature type="compositionally biased region" description="Low complexity" evidence="6">
    <location>
        <begin position="311"/>
        <end position="327"/>
    </location>
</feature>
<evidence type="ECO:0000256" key="6">
    <source>
        <dbReference type="SAM" id="MobiDB-lite"/>
    </source>
</evidence>
<evidence type="ECO:0000313" key="7">
    <source>
        <dbReference type="EMBL" id="VVC28841.1"/>
    </source>
</evidence>
<evidence type="ECO:0000256" key="4">
    <source>
        <dbReference type="ARBA" id="ARBA00023212"/>
    </source>
</evidence>
<dbReference type="AlphaFoldDB" id="A0A5E4MHN7"/>
<dbReference type="Proteomes" id="UP000325440">
    <property type="component" value="Unassembled WGS sequence"/>
</dbReference>
<gene>
    <name evidence="7" type="ORF">CINCED_3A016196</name>
</gene>
<dbReference type="PANTHER" id="PTHR13159">
    <property type="entry name" value="RADIAL SPOKEHEAD-RELATED"/>
    <property type="match status" value="1"/>
</dbReference>
<comment type="subcellular location">
    <subcellularLocation>
        <location evidence="1">Cytoplasm</location>
        <location evidence="1">Cytoskeleton</location>
        <location evidence="1">Cilium axoneme</location>
    </subcellularLocation>
</comment>
<keyword evidence="8" id="KW-1185">Reference proteome</keyword>
<feature type="compositionally biased region" description="Low complexity" evidence="6">
    <location>
        <begin position="8"/>
        <end position="18"/>
    </location>
</feature>
<dbReference type="GO" id="GO:0035082">
    <property type="term" value="P:axoneme assembly"/>
    <property type="evidence" value="ECO:0007669"/>
    <property type="project" value="TreeGrafter"/>
</dbReference>
<keyword evidence="4" id="KW-0206">Cytoskeleton</keyword>
<evidence type="ECO:0000313" key="8">
    <source>
        <dbReference type="Proteomes" id="UP000325440"/>
    </source>
</evidence>
<reference evidence="7 8" key="1">
    <citation type="submission" date="2019-08" db="EMBL/GenBank/DDBJ databases">
        <authorList>
            <person name="Alioto T."/>
            <person name="Alioto T."/>
            <person name="Gomez Garrido J."/>
        </authorList>
    </citation>
    <scope>NUCLEOTIDE SEQUENCE [LARGE SCALE GENOMIC DNA]</scope>
</reference>
<dbReference type="Pfam" id="PF04712">
    <property type="entry name" value="Radial_spoke"/>
    <property type="match status" value="1"/>
</dbReference>
<dbReference type="EMBL" id="CABPRJ010000484">
    <property type="protein sequence ID" value="VVC28841.1"/>
    <property type="molecule type" value="Genomic_DNA"/>
</dbReference>
<protein>
    <submittedName>
        <fullName evidence="7">Radial spokehead-like protein</fullName>
    </submittedName>
</protein>
<evidence type="ECO:0000256" key="3">
    <source>
        <dbReference type="ARBA" id="ARBA00023069"/>
    </source>
</evidence>
<keyword evidence="3" id="KW-0969">Cilium</keyword>
<dbReference type="CDD" id="cd22963">
    <property type="entry name" value="DD_CrRSP4-like"/>
    <property type="match status" value="1"/>
</dbReference>
<dbReference type="OrthoDB" id="272202at2759"/>
<dbReference type="GO" id="GO:0060294">
    <property type="term" value="P:cilium movement involved in cell motility"/>
    <property type="evidence" value="ECO:0007669"/>
    <property type="project" value="InterPro"/>
</dbReference>
<dbReference type="InterPro" id="IPR006802">
    <property type="entry name" value="Radial_spoke"/>
</dbReference>
<accession>A0A5E4MHN7</accession>